<feature type="signal peptide" evidence="2">
    <location>
        <begin position="1"/>
        <end position="23"/>
    </location>
</feature>
<dbReference type="Gene3D" id="2.60.120.200">
    <property type="match status" value="1"/>
</dbReference>
<feature type="domain" description="GH16" evidence="3">
    <location>
        <begin position="28"/>
        <end position="298"/>
    </location>
</feature>
<dbReference type="EMBL" id="CP016033">
    <property type="protein sequence ID" value="ANK12887.1"/>
    <property type="molecule type" value="Genomic_DNA"/>
</dbReference>
<reference evidence="4 5" key="1">
    <citation type="submission" date="2016-05" db="EMBL/GenBank/DDBJ databases">
        <title>Compelete Genome Sequence of Bacteriochlorophyll-Synthesizing Bacterium Porphyrobacter neustonensis DSM 9434.</title>
        <authorList>
            <person name="Shi X.-L."/>
            <person name="Wu Y.-H."/>
            <person name="Cheng H."/>
            <person name="Xu L."/>
            <person name="Zhang X.-Q."/>
            <person name="Wang C.-S."/>
            <person name="Xu X.-W."/>
        </authorList>
    </citation>
    <scope>NUCLEOTIDE SEQUENCE [LARGE SCALE GENOMIC DNA]</scope>
    <source>
        <strain evidence="4 5">DSM 9434</strain>
    </source>
</reference>
<keyword evidence="5" id="KW-1185">Reference proteome</keyword>
<dbReference type="OrthoDB" id="9809583at2"/>
<dbReference type="PROSITE" id="PS51762">
    <property type="entry name" value="GH16_2"/>
    <property type="match status" value="1"/>
</dbReference>
<protein>
    <recommendedName>
        <fullName evidence="3">GH16 domain-containing protein</fullName>
    </recommendedName>
</protein>
<keyword evidence="2" id="KW-0732">Signal</keyword>
<proteinExistence type="inferred from homology"/>
<evidence type="ECO:0000313" key="4">
    <source>
        <dbReference type="EMBL" id="ANK12887.1"/>
    </source>
</evidence>
<name>A0A192D4R9_9SPHN</name>
<dbReference type="STRING" id="1112.A9D12_07935"/>
<dbReference type="PANTHER" id="PTHR10963:SF55">
    <property type="entry name" value="GLYCOSIDE HYDROLASE FAMILY 16 PROTEIN"/>
    <property type="match status" value="1"/>
</dbReference>
<dbReference type="InterPro" id="IPR013320">
    <property type="entry name" value="ConA-like_dom_sf"/>
</dbReference>
<evidence type="ECO:0000259" key="3">
    <source>
        <dbReference type="PROSITE" id="PS51762"/>
    </source>
</evidence>
<evidence type="ECO:0000256" key="2">
    <source>
        <dbReference type="SAM" id="SignalP"/>
    </source>
</evidence>
<sequence length="302" mass="33116">MRLAITRPAIAAALLLAGGCASAQPPAPQSAAPPLPPERAVVFADEFDGGVLDRAKWNVVGMDFWVNNEQQAYVDSPDTIQFARVDGAEDGALVLRPVYRPGVDTRKDRKADFIAGRIHSAGKAEFTYGRIEARIKMPDAEGVWPAFWMLGGGAWPDTGEIDIMEYVGEKDWIGVALHGPGYSGETPLVNKFTFDPGTDATDWHTYAVEWTRDALLFEVDGRLTYRVTRPMVENYGNWRFDNPKHLILNFALGGAYPFKTGGIAKPYNGVPQATVDQIKAGKVAMYVDWVRVYAPLPDTAAP</sequence>
<gene>
    <name evidence="4" type="ORF">A9D12_07935</name>
</gene>
<dbReference type="Proteomes" id="UP000078263">
    <property type="component" value="Chromosome"/>
</dbReference>
<comment type="similarity">
    <text evidence="1">Belongs to the glycosyl hydrolase 16 family.</text>
</comment>
<dbReference type="AlphaFoldDB" id="A0A192D4R9"/>
<dbReference type="PANTHER" id="PTHR10963">
    <property type="entry name" value="GLYCOSYL HYDROLASE-RELATED"/>
    <property type="match status" value="1"/>
</dbReference>
<dbReference type="RefSeq" id="WP_068350797.1">
    <property type="nucleotide sequence ID" value="NZ_CP016033.1"/>
</dbReference>
<dbReference type="InterPro" id="IPR000757">
    <property type="entry name" value="Beta-glucanase-like"/>
</dbReference>
<organism evidence="4 5">
    <name type="scientific">Erythrobacter neustonensis</name>
    <dbReference type="NCBI Taxonomy" id="1112"/>
    <lineage>
        <taxon>Bacteria</taxon>
        <taxon>Pseudomonadati</taxon>
        <taxon>Pseudomonadota</taxon>
        <taxon>Alphaproteobacteria</taxon>
        <taxon>Sphingomonadales</taxon>
        <taxon>Erythrobacteraceae</taxon>
        <taxon>Erythrobacter/Porphyrobacter group</taxon>
        <taxon>Erythrobacter</taxon>
    </lineage>
</organism>
<dbReference type="SUPFAM" id="SSF49899">
    <property type="entry name" value="Concanavalin A-like lectins/glucanases"/>
    <property type="match status" value="1"/>
</dbReference>
<feature type="chain" id="PRO_5008251761" description="GH16 domain-containing protein" evidence="2">
    <location>
        <begin position="24"/>
        <end position="302"/>
    </location>
</feature>
<dbReference type="GO" id="GO:0005975">
    <property type="term" value="P:carbohydrate metabolic process"/>
    <property type="evidence" value="ECO:0007669"/>
    <property type="project" value="InterPro"/>
</dbReference>
<dbReference type="KEGG" id="pns:A9D12_07935"/>
<dbReference type="Pfam" id="PF00722">
    <property type="entry name" value="Glyco_hydro_16"/>
    <property type="match status" value="1"/>
</dbReference>
<dbReference type="GO" id="GO:0004553">
    <property type="term" value="F:hydrolase activity, hydrolyzing O-glycosyl compounds"/>
    <property type="evidence" value="ECO:0007669"/>
    <property type="project" value="InterPro"/>
</dbReference>
<evidence type="ECO:0000256" key="1">
    <source>
        <dbReference type="ARBA" id="ARBA00006865"/>
    </source>
</evidence>
<dbReference type="InterPro" id="IPR050546">
    <property type="entry name" value="Glycosyl_Hydrlase_16"/>
</dbReference>
<dbReference type="PROSITE" id="PS51257">
    <property type="entry name" value="PROKAR_LIPOPROTEIN"/>
    <property type="match status" value="1"/>
</dbReference>
<evidence type="ECO:0000313" key="5">
    <source>
        <dbReference type="Proteomes" id="UP000078263"/>
    </source>
</evidence>
<accession>A0A192D4R9</accession>
<dbReference type="CDD" id="cd08023">
    <property type="entry name" value="GH16_laminarinase_like"/>
    <property type="match status" value="1"/>
</dbReference>